<organism evidence="2 3">
    <name type="scientific">Paenibacillus pabuli</name>
    <dbReference type="NCBI Taxonomy" id="1472"/>
    <lineage>
        <taxon>Bacteria</taxon>
        <taxon>Bacillati</taxon>
        <taxon>Bacillota</taxon>
        <taxon>Bacilli</taxon>
        <taxon>Bacillales</taxon>
        <taxon>Paenibacillaceae</taxon>
        <taxon>Paenibacillus</taxon>
    </lineage>
</organism>
<reference evidence="2 3" key="1">
    <citation type="submission" date="2018-06" db="EMBL/GenBank/DDBJ databases">
        <title>Freshwater and sediment microbial communities from various areas in North America, analyzing microbe dynamics in response to fracking.</title>
        <authorList>
            <person name="Lamendella R."/>
        </authorList>
    </citation>
    <scope>NUCLEOTIDE SEQUENCE [LARGE SCALE GENOMIC DNA]</scope>
    <source>
        <strain evidence="2 3">NG-13</strain>
    </source>
</reference>
<feature type="region of interest" description="Disordered" evidence="1">
    <location>
        <begin position="1"/>
        <end position="76"/>
    </location>
</feature>
<proteinExistence type="predicted"/>
<sequence>MPQGESHSPEEQSVRHRGFAKENAHEAQRCLKERATRRRSRASGTGVSPRRTPMRPKGASRREPTAGGAKRPALGFAKVNVHEARRCLKKRANRRKSEASGNSLLAVRPCGVPEGDSRMRADSNIHTLANAAVAPAKDDPFRVSRGRSAYGVPLGKGDLGGLKRFLWTVHNPYLKGRLSCNELTSKRKHVPENYVC</sequence>
<dbReference type="Proteomes" id="UP000248827">
    <property type="component" value="Unassembled WGS sequence"/>
</dbReference>
<comment type="caution">
    <text evidence="2">The sequence shown here is derived from an EMBL/GenBank/DDBJ whole genome shotgun (WGS) entry which is preliminary data.</text>
</comment>
<keyword evidence="3" id="KW-1185">Reference proteome</keyword>
<evidence type="ECO:0000313" key="3">
    <source>
        <dbReference type="Proteomes" id="UP000248827"/>
    </source>
</evidence>
<evidence type="ECO:0000313" key="2">
    <source>
        <dbReference type="EMBL" id="RAJ03383.1"/>
    </source>
</evidence>
<accession>A0ABX9BT51</accession>
<name>A0ABX9BT51_9BACL</name>
<feature type="compositionally biased region" description="Basic and acidic residues" evidence="1">
    <location>
        <begin position="7"/>
        <end position="34"/>
    </location>
</feature>
<protein>
    <submittedName>
        <fullName evidence="2">Uncharacterized protein</fullName>
    </submittedName>
</protein>
<dbReference type="EMBL" id="QLLI01000001">
    <property type="protein sequence ID" value="RAJ03383.1"/>
    <property type="molecule type" value="Genomic_DNA"/>
</dbReference>
<gene>
    <name evidence="2" type="ORF">DET54_101581</name>
</gene>
<evidence type="ECO:0000256" key="1">
    <source>
        <dbReference type="SAM" id="MobiDB-lite"/>
    </source>
</evidence>